<evidence type="ECO:0000256" key="1">
    <source>
        <dbReference type="ARBA" id="ARBA00001974"/>
    </source>
</evidence>
<dbReference type="PANTHER" id="PTHR43557:SF2">
    <property type="entry name" value="RIESKE DOMAIN-CONTAINING PROTEIN-RELATED"/>
    <property type="match status" value="1"/>
</dbReference>
<name>A0A1A9WK93_9MUSC</name>
<keyword evidence="12" id="KW-1185">Reference proteome</keyword>
<dbReference type="InterPro" id="IPR017941">
    <property type="entry name" value="Rieske_2Fe-2S"/>
</dbReference>
<dbReference type="PROSITE" id="PS51296">
    <property type="entry name" value="RIESKE"/>
    <property type="match status" value="1"/>
</dbReference>
<keyword evidence="6" id="KW-0274">FAD</keyword>
<dbReference type="InterPro" id="IPR023753">
    <property type="entry name" value="FAD/NAD-binding_dom"/>
</dbReference>
<keyword evidence="5" id="KW-0479">Metal-binding</keyword>
<evidence type="ECO:0000256" key="2">
    <source>
        <dbReference type="ARBA" id="ARBA00006442"/>
    </source>
</evidence>
<dbReference type="SUPFAM" id="SSF51905">
    <property type="entry name" value="FAD/NAD(P)-binding domain"/>
    <property type="match status" value="1"/>
</dbReference>
<reference evidence="11" key="2">
    <citation type="submission" date="2020-05" db="UniProtKB">
        <authorList>
            <consortium name="EnsemblMetazoa"/>
        </authorList>
    </citation>
    <scope>IDENTIFICATION</scope>
    <source>
        <strain evidence="11">IAEA</strain>
    </source>
</reference>
<dbReference type="PANTHER" id="PTHR43557">
    <property type="entry name" value="APOPTOSIS-INDUCING FACTOR 1"/>
    <property type="match status" value="1"/>
</dbReference>
<dbReference type="GO" id="GO:0005737">
    <property type="term" value="C:cytoplasm"/>
    <property type="evidence" value="ECO:0007669"/>
    <property type="project" value="TreeGrafter"/>
</dbReference>
<evidence type="ECO:0000256" key="5">
    <source>
        <dbReference type="ARBA" id="ARBA00022723"/>
    </source>
</evidence>
<reference evidence="12" key="1">
    <citation type="submission" date="2014-03" db="EMBL/GenBank/DDBJ databases">
        <authorList>
            <person name="Aksoy S."/>
            <person name="Warren W."/>
            <person name="Wilson R.K."/>
        </authorList>
    </citation>
    <scope>NUCLEOTIDE SEQUENCE [LARGE SCALE GENOMIC DNA]</scope>
    <source>
        <strain evidence="12">IAEA</strain>
    </source>
</reference>
<dbReference type="SUPFAM" id="SSF55424">
    <property type="entry name" value="FAD/NAD-linked reductases, dimerisation (C-terminal) domain"/>
    <property type="match status" value="1"/>
</dbReference>
<evidence type="ECO:0000256" key="7">
    <source>
        <dbReference type="ARBA" id="ARBA00023002"/>
    </source>
</evidence>
<dbReference type="EnsemblMetazoa" id="GBRI022779-RA">
    <property type="protein sequence ID" value="GBRI022779-PA"/>
    <property type="gene ID" value="GBRI022779"/>
</dbReference>
<protein>
    <recommendedName>
        <fullName evidence="10">Rieske domain-containing protein</fullName>
    </recommendedName>
</protein>
<dbReference type="InterPro" id="IPR016156">
    <property type="entry name" value="FAD/NAD-linked_Rdtase_dimer_sf"/>
</dbReference>
<proteinExistence type="inferred from homology"/>
<keyword evidence="9" id="KW-0411">Iron-sulfur</keyword>
<dbReference type="VEuPathDB" id="VectorBase:GBRI022779"/>
<evidence type="ECO:0000256" key="6">
    <source>
        <dbReference type="ARBA" id="ARBA00022827"/>
    </source>
</evidence>
<dbReference type="PRINTS" id="PR00368">
    <property type="entry name" value="FADPNR"/>
</dbReference>
<dbReference type="CDD" id="cd03478">
    <property type="entry name" value="Rieske_AIFL_N"/>
    <property type="match status" value="1"/>
</dbReference>
<evidence type="ECO:0000313" key="11">
    <source>
        <dbReference type="EnsemblMetazoa" id="GBRI022779-PA"/>
    </source>
</evidence>
<dbReference type="Gene3D" id="3.30.390.30">
    <property type="match status" value="1"/>
</dbReference>
<dbReference type="InterPro" id="IPR036188">
    <property type="entry name" value="FAD/NAD-bd_sf"/>
</dbReference>
<feature type="domain" description="Rieske" evidence="10">
    <location>
        <begin position="27"/>
        <end position="123"/>
    </location>
</feature>
<evidence type="ECO:0000256" key="9">
    <source>
        <dbReference type="ARBA" id="ARBA00023014"/>
    </source>
</evidence>
<comment type="similarity">
    <text evidence="2">Belongs to the FAD-dependent oxidoreductase family.</text>
</comment>
<keyword evidence="8" id="KW-0408">Iron</keyword>
<keyword evidence="4" id="KW-0001">2Fe-2S</keyword>
<accession>A0A1A9WK93</accession>
<dbReference type="GO" id="GO:0046872">
    <property type="term" value="F:metal ion binding"/>
    <property type="evidence" value="ECO:0007669"/>
    <property type="project" value="UniProtKB-KW"/>
</dbReference>
<dbReference type="Pfam" id="PF07992">
    <property type="entry name" value="Pyr_redox_2"/>
    <property type="match status" value="1"/>
</dbReference>
<evidence type="ECO:0000256" key="4">
    <source>
        <dbReference type="ARBA" id="ARBA00022714"/>
    </source>
</evidence>
<dbReference type="Gene3D" id="3.50.50.60">
    <property type="entry name" value="FAD/NAD(P)-binding domain"/>
    <property type="match status" value="2"/>
</dbReference>
<dbReference type="InterPro" id="IPR050446">
    <property type="entry name" value="FAD-oxidoreductase/Apoptosis"/>
</dbReference>
<keyword evidence="7" id="KW-0560">Oxidoreductase</keyword>
<dbReference type="InterPro" id="IPR036922">
    <property type="entry name" value="Rieske_2Fe-2S_sf"/>
</dbReference>
<dbReference type="Pfam" id="PF00355">
    <property type="entry name" value="Rieske"/>
    <property type="match status" value="1"/>
</dbReference>
<sequence length="560" mass="63073">MKPFEIDLSYIRSKQVKPPVDVYTEPKVVCHAMDVHEYEMKEFDFLKDKKVLVVKQRGRIYALGNTCPHFNAPLVKGVLGDGHIRCPWHGACFNLETGDIEDFPGINSLPRYKVEVERGGLVMIRAKVKDLQSSGCLQKMVKHNPENQLLYIIVGGGASAQMCAETLRKEGFTGRILMICKESYLPYDRTALTKDFGLSISKIEFRSKEFYDEYNIEMLLNTEVVKANMDEKSITTSYDKRLNYDKMFIATGGSARKLYVKGTDLKNVFTMRDFDDMVRIREALKDKNVVCVGSSYIILEIAQTLRSCSQAKVTVVARSQVPMLGAFGLRIGERILKLFRDNMITMLMNTTVVEIIGDSDGNIIQITLSDGQLLPCQALIIGIGMRCNTDFLIGSGLPINANGSIEADMYLKTFIDDVFVGGDVANAPVYSDNNRCSLIGHNQMAQYHGRIAAINMAGSRLVDLRSVPFYSTRLFKHSFRSAGNGRYADLIIEGDLDNFDFVAYYLDDLDKVISVVACNRDPLISQFAELRSQGRILRRDDLLDKKKPWTTRLKGPIKCY</sequence>
<evidence type="ECO:0000313" key="12">
    <source>
        <dbReference type="Proteomes" id="UP000091820"/>
    </source>
</evidence>
<dbReference type="GO" id="GO:0016651">
    <property type="term" value="F:oxidoreductase activity, acting on NAD(P)H"/>
    <property type="evidence" value="ECO:0007669"/>
    <property type="project" value="TreeGrafter"/>
</dbReference>
<dbReference type="SUPFAM" id="SSF50022">
    <property type="entry name" value="ISP domain"/>
    <property type="match status" value="1"/>
</dbReference>
<organism evidence="11 12">
    <name type="scientific">Glossina brevipalpis</name>
    <dbReference type="NCBI Taxonomy" id="37001"/>
    <lineage>
        <taxon>Eukaryota</taxon>
        <taxon>Metazoa</taxon>
        <taxon>Ecdysozoa</taxon>
        <taxon>Arthropoda</taxon>
        <taxon>Hexapoda</taxon>
        <taxon>Insecta</taxon>
        <taxon>Pterygota</taxon>
        <taxon>Neoptera</taxon>
        <taxon>Endopterygota</taxon>
        <taxon>Diptera</taxon>
        <taxon>Brachycera</taxon>
        <taxon>Muscomorpha</taxon>
        <taxon>Hippoboscoidea</taxon>
        <taxon>Glossinidae</taxon>
        <taxon>Glossina</taxon>
    </lineage>
</organism>
<keyword evidence="3" id="KW-0285">Flavoprotein</keyword>
<dbReference type="PRINTS" id="PR00469">
    <property type="entry name" value="PNDRDTASEII"/>
</dbReference>
<evidence type="ECO:0000259" key="10">
    <source>
        <dbReference type="PROSITE" id="PS51296"/>
    </source>
</evidence>
<dbReference type="FunFam" id="2.102.10.10:FF:000003">
    <property type="entry name" value="apoptosis-inducing factor 3 isoform X2"/>
    <property type="match status" value="1"/>
</dbReference>
<dbReference type="GO" id="GO:0051537">
    <property type="term" value="F:2 iron, 2 sulfur cluster binding"/>
    <property type="evidence" value="ECO:0007669"/>
    <property type="project" value="UniProtKB-KW"/>
</dbReference>
<dbReference type="STRING" id="37001.A0A1A9WK93"/>
<dbReference type="AlphaFoldDB" id="A0A1A9WK93"/>
<evidence type="ECO:0000256" key="3">
    <source>
        <dbReference type="ARBA" id="ARBA00022630"/>
    </source>
</evidence>
<comment type="cofactor">
    <cofactor evidence="1">
        <name>FAD</name>
        <dbReference type="ChEBI" id="CHEBI:57692"/>
    </cofactor>
</comment>
<dbReference type="Proteomes" id="UP000091820">
    <property type="component" value="Unassembled WGS sequence"/>
</dbReference>
<evidence type="ECO:0000256" key="8">
    <source>
        <dbReference type="ARBA" id="ARBA00023004"/>
    </source>
</evidence>
<dbReference type="Gene3D" id="2.102.10.10">
    <property type="entry name" value="Rieske [2Fe-2S] iron-sulphur domain"/>
    <property type="match status" value="1"/>
</dbReference>